<dbReference type="InterPro" id="IPR013784">
    <property type="entry name" value="Carb-bd-like_fold"/>
</dbReference>
<dbReference type="AlphaFoldDB" id="A0ABD5QIC7"/>
<dbReference type="Proteomes" id="UP001595925">
    <property type="component" value="Unassembled WGS sequence"/>
</dbReference>
<dbReference type="InterPro" id="IPR008969">
    <property type="entry name" value="CarboxyPept-like_regulatory"/>
</dbReference>
<name>A0ABD5QIC7_9EURY</name>
<dbReference type="PROSITE" id="PS51257">
    <property type="entry name" value="PROKAR_LIPOPROTEIN"/>
    <property type="match status" value="1"/>
</dbReference>
<reference evidence="2 3" key="1">
    <citation type="journal article" date="2019" name="Int. J. Syst. Evol. Microbiol.">
        <title>The Global Catalogue of Microorganisms (GCM) 10K type strain sequencing project: providing services to taxonomists for standard genome sequencing and annotation.</title>
        <authorList>
            <consortium name="The Broad Institute Genomics Platform"/>
            <consortium name="The Broad Institute Genome Sequencing Center for Infectious Disease"/>
            <person name="Wu L."/>
            <person name="Ma J."/>
        </authorList>
    </citation>
    <scope>NUCLEOTIDE SEQUENCE [LARGE SCALE GENOMIC DNA]</scope>
    <source>
        <strain evidence="2 3">CGMCC 1.15824</strain>
    </source>
</reference>
<gene>
    <name evidence="2" type="ORF">ACFPFO_17385</name>
</gene>
<organism evidence="2 3">
    <name type="scientific">Saliphagus infecundisoli</name>
    <dbReference type="NCBI Taxonomy" id="1849069"/>
    <lineage>
        <taxon>Archaea</taxon>
        <taxon>Methanobacteriati</taxon>
        <taxon>Methanobacteriota</taxon>
        <taxon>Stenosarchaea group</taxon>
        <taxon>Halobacteria</taxon>
        <taxon>Halobacteriales</taxon>
        <taxon>Natrialbaceae</taxon>
        <taxon>Saliphagus</taxon>
    </lineage>
</organism>
<dbReference type="EMBL" id="JBHSJG010000049">
    <property type="protein sequence ID" value="MFC4989498.1"/>
    <property type="molecule type" value="Genomic_DNA"/>
</dbReference>
<dbReference type="RefSeq" id="WP_224827734.1">
    <property type="nucleotide sequence ID" value="NZ_JAIVEF010000002.1"/>
</dbReference>
<evidence type="ECO:0000313" key="3">
    <source>
        <dbReference type="Proteomes" id="UP001595925"/>
    </source>
</evidence>
<sequence>MQLDRRELLFSGTTALAIGLAGCAAEPLDGDEEENETDDSDTEGNDSDGNDTDGNESDGEDLGNDTDDGGLDENGTDETDDNDTDDSDNGTSDGFGDDETDGNGTDDDNDTDTDNGTDDADGETNGTDGNESEGNDTDDNGTDDETDGNDTDDDPAGSGDVEAPPQHPITVTVFGPAGERVEGATVHGTGESLEADVSTEFVAETDAQGVYTDEVYENEYTIEVSHPNFESATVDHVHDGESELTVELESAEGEPDTSLLRLWVTNAVGDPIEGAEVAGVGDSHPADIPLEFSGETDGEGLYDDVIYENQYTIEVSHPDYVTKTVEHSHEGESDVVVALEAEGEPGTAGLTLRVVDGNGDPIEGASVLGTGEPTPGDVPLEFSGETNGNGVYGDVIYKNTYTIEIDHPDYAGTTLEHDHRMDTDIEVELQAQSEAALTVRAVHPVSGEPVSGVTVSVAREDGTGRELEAETGPTGLASFDVEPAEYRIVAYERELYRTNPMATVVTVGEDPRTVQVRAVVEPEDCTAPVEVVDGGTGDPVENATVSVDVARPDHGLMENPTGETGADGTVEITTWCGEWTISARADGYNRVPQEQVRVAGDRDEPITIEL</sequence>
<feature type="compositionally biased region" description="Acidic residues" evidence="1">
    <location>
        <begin position="130"/>
        <end position="155"/>
    </location>
</feature>
<feature type="region of interest" description="Disordered" evidence="1">
    <location>
        <begin position="24"/>
        <end position="171"/>
    </location>
</feature>
<accession>A0ABD5QIC7</accession>
<feature type="compositionally biased region" description="Acidic residues" evidence="1">
    <location>
        <begin position="28"/>
        <end position="88"/>
    </location>
</feature>
<dbReference type="Gene3D" id="2.60.40.1120">
    <property type="entry name" value="Carboxypeptidase-like, regulatory domain"/>
    <property type="match status" value="4"/>
</dbReference>
<protein>
    <submittedName>
        <fullName evidence="2">Carboxypeptidase-like regulatory domain-containing protein</fullName>
    </submittedName>
</protein>
<comment type="caution">
    <text evidence="2">The sequence shown here is derived from an EMBL/GenBank/DDBJ whole genome shotgun (WGS) entry which is preliminary data.</text>
</comment>
<feature type="compositionally biased region" description="Acidic residues" evidence="1">
    <location>
        <begin position="95"/>
        <end position="122"/>
    </location>
</feature>
<dbReference type="SUPFAM" id="SSF49452">
    <property type="entry name" value="Starch-binding domain-like"/>
    <property type="match status" value="1"/>
</dbReference>
<proteinExistence type="predicted"/>
<keyword evidence="3" id="KW-1185">Reference proteome</keyword>
<evidence type="ECO:0000256" key="1">
    <source>
        <dbReference type="SAM" id="MobiDB-lite"/>
    </source>
</evidence>
<evidence type="ECO:0000313" key="2">
    <source>
        <dbReference type="EMBL" id="MFC4989498.1"/>
    </source>
</evidence>
<dbReference type="SUPFAM" id="SSF49464">
    <property type="entry name" value="Carboxypeptidase regulatory domain-like"/>
    <property type="match status" value="2"/>
</dbReference>